<keyword evidence="1" id="KW-0812">Transmembrane</keyword>
<keyword evidence="1" id="KW-1133">Transmembrane helix</keyword>
<organism evidence="4 6">
    <name type="scientific">Enterococcus avium ATCC 14025</name>
    <dbReference type="NCBI Taxonomy" id="1140002"/>
    <lineage>
        <taxon>Bacteria</taxon>
        <taxon>Bacillati</taxon>
        <taxon>Bacillota</taxon>
        <taxon>Bacilli</taxon>
        <taxon>Lactobacillales</taxon>
        <taxon>Enterococcaceae</taxon>
        <taxon>Enterococcus</taxon>
    </lineage>
</organism>
<keyword evidence="1" id="KW-0472">Membrane</keyword>
<dbReference type="GO" id="GO:0016757">
    <property type="term" value="F:glycosyltransferase activity"/>
    <property type="evidence" value="ECO:0007669"/>
    <property type="project" value="InterPro"/>
</dbReference>
<dbReference type="RefSeq" id="WP_016181038.1">
    <property type="nucleotide sequence ID" value="NZ_KE136365.1"/>
</dbReference>
<dbReference type="PANTHER" id="PTHR45947">
    <property type="entry name" value="SULFOQUINOVOSYL TRANSFERASE SQD2"/>
    <property type="match status" value="1"/>
</dbReference>
<dbReference type="EMBL" id="AHYV01000032">
    <property type="protein sequence ID" value="EOT42309.1"/>
    <property type="molecule type" value="Genomic_DNA"/>
</dbReference>
<dbReference type="Pfam" id="PF00534">
    <property type="entry name" value="Glycos_transf_1"/>
    <property type="match status" value="1"/>
</dbReference>
<gene>
    <name evidence="4" type="ORF">I570_02699</name>
    <name evidence="3" type="ORF">OMU_03232</name>
</gene>
<dbReference type="InterPro" id="IPR001296">
    <property type="entry name" value="Glyco_trans_1"/>
</dbReference>
<dbReference type="Proteomes" id="UP000014107">
    <property type="component" value="Unassembled WGS sequence"/>
</dbReference>
<feature type="transmembrane region" description="Helical" evidence="1">
    <location>
        <begin position="49"/>
        <end position="67"/>
    </location>
</feature>
<dbReference type="Proteomes" id="UP000014104">
    <property type="component" value="Unassembled WGS sequence"/>
</dbReference>
<comment type="caution">
    <text evidence="4">The sequence shown here is derived from an EMBL/GenBank/DDBJ whole genome shotgun (WGS) entry which is preliminary data.</text>
</comment>
<evidence type="ECO:0000256" key="1">
    <source>
        <dbReference type="SAM" id="Phobius"/>
    </source>
</evidence>
<reference evidence="4 6" key="2">
    <citation type="submission" date="2013-03" db="EMBL/GenBank/DDBJ databases">
        <title>The Genome Sequence of Enterococcus avium ATCC_14025 (PacBio/Illumina hybrid assembly).</title>
        <authorList>
            <consortium name="The Broad Institute Genomics Platform"/>
            <consortium name="The Broad Institute Genome Sequencing Center for Infectious Disease"/>
            <person name="Earl A."/>
            <person name="Russ C."/>
            <person name="Gilmore M."/>
            <person name="Surin D."/>
            <person name="Walker B."/>
            <person name="Young S."/>
            <person name="Zeng Q."/>
            <person name="Gargeya S."/>
            <person name="Fitzgerald M."/>
            <person name="Haas B."/>
            <person name="Abouelleil A."/>
            <person name="Allen A.W."/>
            <person name="Alvarado L."/>
            <person name="Arachchi H.M."/>
            <person name="Berlin A.M."/>
            <person name="Chapman S.B."/>
            <person name="Gainer-Dewar J."/>
            <person name="Goldberg J."/>
            <person name="Griggs A."/>
            <person name="Gujja S."/>
            <person name="Hansen M."/>
            <person name="Howarth C."/>
            <person name="Imamovic A."/>
            <person name="Ireland A."/>
            <person name="Larimer J."/>
            <person name="McCowan C."/>
            <person name="Murphy C."/>
            <person name="Pearson M."/>
            <person name="Poon T.W."/>
            <person name="Priest M."/>
            <person name="Roberts A."/>
            <person name="Saif S."/>
            <person name="Shea T."/>
            <person name="Sisk P."/>
            <person name="Sykes S."/>
            <person name="Wortman J."/>
            <person name="Nusbaum C."/>
            <person name="Birren B."/>
        </authorList>
    </citation>
    <scope>NUCLEOTIDE SEQUENCE [LARGE SCALE GENOMIC DNA]</scope>
    <source>
        <strain evidence="4 6">ATCC 14025</strain>
    </source>
</reference>
<dbReference type="PANTHER" id="PTHR45947:SF3">
    <property type="entry name" value="SULFOQUINOVOSYL TRANSFERASE SQD2"/>
    <property type="match status" value="1"/>
</dbReference>
<dbReference type="InterPro" id="IPR050194">
    <property type="entry name" value="Glycosyltransferase_grp1"/>
</dbReference>
<evidence type="ECO:0000259" key="2">
    <source>
        <dbReference type="Pfam" id="PF00534"/>
    </source>
</evidence>
<accession>A0AAV3J2J0</accession>
<dbReference type="Gene3D" id="3.40.50.2000">
    <property type="entry name" value="Glycogen Phosphorylase B"/>
    <property type="match status" value="2"/>
</dbReference>
<dbReference type="CDD" id="cd03801">
    <property type="entry name" value="GT4_PimA-like"/>
    <property type="match status" value="1"/>
</dbReference>
<name>A0AAV3J2J0_ENTAV</name>
<protein>
    <recommendedName>
        <fullName evidence="2">Glycosyl transferase family 1 domain-containing protein</fullName>
    </recommendedName>
</protein>
<feature type="domain" description="Glycosyl transferase family 1" evidence="2">
    <location>
        <begin position="170"/>
        <end position="334"/>
    </location>
</feature>
<dbReference type="EMBL" id="ASWL01000004">
    <property type="protein sequence ID" value="EOU20252.1"/>
    <property type="molecule type" value="Genomic_DNA"/>
</dbReference>
<dbReference type="GeneID" id="69567036"/>
<evidence type="ECO:0000313" key="4">
    <source>
        <dbReference type="EMBL" id="EOU20252.1"/>
    </source>
</evidence>
<dbReference type="SUPFAM" id="SSF53756">
    <property type="entry name" value="UDP-Glycosyltransferase/glycogen phosphorylase"/>
    <property type="match status" value="1"/>
</dbReference>
<evidence type="ECO:0000313" key="3">
    <source>
        <dbReference type="EMBL" id="EOT42309.1"/>
    </source>
</evidence>
<reference evidence="3 5" key="1">
    <citation type="submission" date="2013-03" db="EMBL/GenBank/DDBJ databases">
        <title>The Genome Sequence of Enterococcus avium ATCC_14025 (Illumina only assembly).</title>
        <authorList>
            <consortium name="The Broad Institute Genomics Platform"/>
            <consortium name="The Broad Institute Genome Sequencing Center for Infectious Disease"/>
            <person name="Earl A."/>
            <person name="Russ C."/>
            <person name="Gilmore M."/>
            <person name="Surin D."/>
            <person name="Walker B."/>
            <person name="Young S."/>
            <person name="Zeng Q."/>
            <person name="Gargeya S."/>
            <person name="Fitzgerald M."/>
            <person name="Haas B."/>
            <person name="Abouelleil A."/>
            <person name="Allen A.W."/>
            <person name="Alvarado L."/>
            <person name="Arachchi H.M."/>
            <person name="Berlin A.M."/>
            <person name="Chapman S.B."/>
            <person name="Gainer-Dewar J."/>
            <person name="Goldberg J."/>
            <person name="Griggs A."/>
            <person name="Gujja S."/>
            <person name="Hansen M."/>
            <person name="Howarth C."/>
            <person name="Imamovic A."/>
            <person name="Ireland A."/>
            <person name="Larimer J."/>
            <person name="McCowan C."/>
            <person name="Murphy C."/>
            <person name="Pearson M."/>
            <person name="Poon T.W."/>
            <person name="Priest M."/>
            <person name="Roberts A."/>
            <person name="Saif S."/>
            <person name="Shea T."/>
            <person name="Sisk P."/>
            <person name="Sykes S."/>
            <person name="Wortman J."/>
            <person name="Nusbaum C."/>
            <person name="Birren B."/>
        </authorList>
    </citation>
    <scope>NUCLEOTIDE SEQUENCE [LARGE SCALE GENOMIC DNA]</scope>
    <source>
        <strain evidence="3 5">ATCC 14025</strain>
    </source>
</reference>
<proteinExistence type="predicted"/>
<sequence length="362" mass="41990">MKKILLLSNMYPSKRYPHYGIFVRNTEKILNENDYEVIKVVMEKEDRKFLKFWSYFIYFFKSLYMLLFKTNDYVYIHYPSLSGVPVILSNFFKKQNIIINIHGNDLVPECKKDSIFVRCTLRLASLATKVIVPSEYFREIIVKKNPDLSDKVVVFPSGGVDTKTFNKIDRDISISKLGLKKDRHYIGYIGRIETSKGWNIFLDMINNIDDTDIEFIIVGDGSERTEYDKKVKDLKLTDRIIKYNLLSQRDINYIFNVLDIFVFPTFRKSESLGLVGLEAMSTNTILLAANNYGPTSYVVDEVNGFLFESQNVESLVKKVSEIMNMSELEKSLIHSNAEKTLQDFSIDKMSDQLVSIFEGANR</sequence>
<evidence type="ECO:0000313" key="5">
    <source>
        <dbReference type="Proteomes" id="UP000014104"/>
    </source>
</evidence>
<keyword evidence="5" id="KW-1185">Reference proteome</keyword>
<feature type="transmembrane region" description="Helical" evidence="1">
    <location>
        <begin position="73"/>
        <end position="92"/>
    </location>
</feature>
<dbReference type="AlphaFoldDB" id="A0AAV3J2J0"/>
<evidence type="ECO:0000313" key="6">
    <source>
        <dbReference type="Proteomes" id="UP000014107"/>
    </source>
</evidence>